<dbReference type="KEGG" id="abac:LuPra_02401"/>
<reference evidence="4" key="2">
    <citation type="submission" date="2016-04" db="EMBL/GenBank/DDBJ databases">
        <title>First Complete Genome Sequence of a Subdivision 6 Acidobacterium.</title>
        <authorList>
            <person name="Huang S."/>
            <person name="Vieira S."/>
            <person name="Bunk B."/>
            <person name="Riedel T."/>
            <person name="Sproeer C."/>
            <person name="Overmann J."/>
        </authorList>
    </citation>
    <scope>NUCLEOTIDE SEQUENCE [LARGE SCALE GENOMIC DNA]</scope>
    <source>
        <strain evidence="4">DSM 100886 HEG_-6_39</strain>
    </source>
</reference>
<keyword evidence="1" id="KW-0732">Signal</keyword>
<accession>A0A143PM86</accession>
<dbReference type="Proteomes" id="UP000076079">
    <property type="component" value="Chromosome"/>
</dbReference>
<evidence type="ECO:0000313" key="4">
    <source>
        <dbReference type="Proteomes" id="UP000076079"/>
    </source>
</evidence>
<dbReference type="InterPro" id="IPR037401">
    <property type="entry name" value="SnoaL-like"/>
</dbReference>
<evidence type="ECO:0000259" key="2">
    <source>
        <dbReference type="Pfam" id="PF13474"/>
    </source>
</evidence>
<proteinExistence type="predicted"/>
<reference evidence="3 4" key="1">
    <citation type="journal article" date="2016" name="Genome Announc.">
        <title>First Complete Genome Sequence of a Subdivision 6 Acidobacterium Strain.</title>
        <authorList>
            <person name="Huang S."/>
            <person name="Vieira S."/>
            <person name="Bunk B."/>
            <person name="Riedel T."/>
            <person name="Sproer C."/>
            <person name="Overmann J."/>
        </authorList>
    </citation>
    <scope>NUCLEOTIDE SEQUENCE [LARGE SCALE GENOMIC DNA]</scope>
    <source>
        <strain evidence="4">DSM 100886 HEG_-6_39</strain>
    </source>
</reference>
<dbReference type="AlphaFoldDB" id="A0A143PM86"/>
<name>A0A143PM86_LUTPR</name>
<evidence type="ECO:0000256" key="1">
    <source>
        <dbReference type="SAM" id="SignalP"/>
    </source>
</evidence>
<feature type="chain" id="PRO_5007511654" description="SnoaL-like domain-containing protein" evidence="1">
    <location>
        <begin position="23"/>
        <end position="165"/>
    </location>
</feature>
<dbReference type="InterPro" id="IPR032710">
    <property type="entry name" value="NTF2-like_dom_sf"/>
</dbReference>
<dbReference type="EMBL" id="CP015136">
    <property type="protein sequence ID" value="AMY09188.1"/>
    <property type="molecule type" value="Genomic_DNA"/>
</dbReference>
<keyword evidence="4" id="KW-1185">Reference proteome</keyword>
<gene>
    <name evidence="3" type="ORF">LuPra_02401</name>
</gene>
<dbReference type="RefSeq" id="WP_110170954.1">
    <property type="nucleotide sequence ID" value="NZ_CP015136.1"/>
</dbReference>
<feature type="domain" description="SnoaL-like" evidence="2">
    <location>
        <begin position="30"/>
        <end position="147"/>
    </location>
</feature>
<protein>
    <recommendedName>
        <fullName evidence="2">SnoaL-like domain-containing protein</fullName>
    </recommendedName>
</protein>
<dbReference type="Pfam" id="PF13474">
    <property type="entry name" value="SnoaL_3"/>
    <property type="match status" value="1"/>
</dbReference>
<organism evidence="3 4">
    <name type="scientific">Luteitalea pratensis</name>
    <dbReference type="NCBI Taxonomy" id="1855912"/>
    <lineage>
        <taxon>Bacteria</taxon>
        <taxon>Pseudomonadati</taxon>
        <taxon>Acidobacteriota</taxon>
        <taxon>Vicinamibacteria</taxon>
        <taxon>Vicinamibacterales</taxon>
        <taxon>Vicinamibacteraceae</taxon>
        <taxon>Luteitalea</taxon>
    </lineage>
</organism>
<dbReference type="OrthoDB" id="119950at2"/>
<dbReference type="SUPFAM" id="SSF54427">
    <property type="entry name" value="NTF2-like"/>
    <property type="match status" value="1"/>
</dbReference>
<feature type="signal peptide" evidence="1">
    <location>
        <begin position="1"/>
        <end position="22"/>
    </location>
</feature>
<dbReference type="Gene3D" id="3.10.450.50">
    <property type="match status" value="1"/>
</dbReference>
<evidence type="ECO:0000313" key="3">
    <source>
        <dbReference type="EMBL" id="AMY09188.1"/>
    </source>
</evidence>
<sequence length="165" mass="17773" precursor="true">MRYLTLGIMLCASLVVGSTVQAQPIDPQIAAPVTRFIDAFNKGDVAGAAATHASAADLVIIDEVAPYLWRGAKAFETWMGDLDRDAKAKGITDQQVTLGKVTRVETNGTSAYVVVPSAYAFKEKGVAMREEAQMTFVLKKDPAGWSIHGWTWTGPRGKKITTATK</sequence>